<dbReference type="PROSITE" id="PS51257">
    <property type="entry name" value="PROKAR_LIPOPROTEIN"/>
    <property type="match status" value="1"/>
</dbReference>
<sequence>MRSSATVIVASVLLLSLLGGCAHRRAPSYEESPTWSGSRVEGSSYGVISSIETVDARQSTTGAGAVIGGVAGAVLGRQVGSGNGRTAGTVLGAVGGALIGNEIEKQQANTQDRYRLVIRLDNGATRAYNVANLEGCRVGDRVRLDGQGIYRP</sequence>
<evidence type="ECO:0000256" key="2">
    <source>
        <dbReference type="ARBA" id="ARBA00023136"/>
    </source>
</evidence>
<evidence type="ECO:0000259" key="3">
    <source>
        <dbReference type="Pfam" id="PF05433"/>
    </source>
</evidence>
<proteinExistence type="predicted"/>
<reference evidence="4 5" key="1">
    <citation type="submission" date="2021-04" db="EMBL/GenBank/DDBJ databases">
        <title>The genome sequence of type strain Ideonella paludis KCTC 32238.</title>
        <authorList>
            <person name="Liu Y."/>
        </authorList>
    </citation>
    <scope>NUCLEOTIDE SEQUENCE [LARGE SCALE GENOMIC DNA]</scope>
    <source>
        <strain evidence="4 5">KCTC 32238</strain>
    </source>
</reference>
<dbReference type="InterPro" id="IPR051407">
    <property type="entry name" value="Bact_OM_lipoprot/Surf_antigen"/>
</dbReference>
<comment type="subcellular location">
    <subcellularLocation>
        <location evidence="1">Membrane</location>
    </subcellularLocation>
</comment>
<organism evidence="4 5">
    <name type="scientific">Ideonella paludis</name>
    <dbReference type="NCBI Taxonomy" id="1233411"/>
    <lineage>
        <taxon>Bacteria</taxon>
        <taxon>Pseudomonadati</taxon>
        <taxon>Pseudomonadota</taxon>
        <taxon>Betaproteobacteria</taxon>
        <taxon>Burkholderiales</taxon>
        <taxon>Sphaerotilaceae</taxon>
        <taxon>Ideonella</taxon>
    </lineage>
</organism>
<dbReference type="Proteomes" id="UP000672097">
    <property type="component" value="Unassembled WGS sequence"/>
</dbReference>
<dbReference type="PANTHER" id="PTHR35603">
    <property type="match status" value="1"/>
</dbReference>
<evidence type="ECO:0000313" key="5">
    <source>
        <dbReference type="Proteomes" id="UP000672097"/>
    </source>
</evidence>
<dbReference type="InterPro" id="IPR008816">
    <property type="entry name" value="Gly_zipper_2TM_dom"/>
</dbReference>
<evidence type="ECO:0000313" key="4">
    <source>
        <dbReference type="EMBL" id="MBQ0937309.1"/>
    </source>
</evidence>
<dbReference type="PANTHER" id="PTHR35603:SF2">
    <property type="entry name" value="OUTER MEMBRANE LIPOPROTEIN"/>
    <property type="match status" value="1"/>
</dbReference>
<dbReference type="Pfam" id="PF05433">
    <property type="entry name" value="Rick_17kDa_Anti"/>
    <property type="match status" value="1"/>
</dbReference>
<feature type="domain" description="Glycine zipper 2TM" evidence="3">
    <location>
        <begin position="63"/>
        <end position="104"/>
    </location>
</feature>
<keyword evidence="2" id="KW-0472">Membrane</keyword>
<dbReference type="RefSeq" id="WP_210810802.1">
    <property type="nucleotide sequence ID" value="NZ_JAGQDG010000007.1"/>
</dbReference>
<protein>
    <submittedName>
        <fullName evidence="4">Glycine zipper 2TM domain-containing protein</fullName>
    </submittedName>
</protein>
<keyword evidence="5" id="KW-1185">Reference proteome</keyword>
<evidence type="ECO:0000256" key="1">
    <source>
        <dbReference type="ARBA" id="ARBA00004370"/>
    </source>
</evidence>
<comment type="caution">
    <text evidence="4">The sequence shown here is derived from an EMBL/GenBank/DDBJ whole genome shotgun (WGS) entry which is preliminary data.</text>
</comment>
<gene>
    <name evidence="4" type="ORF">KAK11_18430</name>
</gene>
<accession>A0ABS5E1Y3</accession>
<name>A0ABS5E1Y3_9BURK</name>
<dbReference type="EMBL" id="JAGQDG010000007">
    <property type="protein sequence ID" value="MBQ0937309.1"/>
    <property type="molecule type" value="Genomic_DNA"/>
</dbReference>